<comment type="caution">
    <text evidence="2">The sequence shown here is derived from an EMBL/GenBank/DDBJ whole genome shotgun (WGS) entry which is preliminary data.</text>
</comment>
<dbReference type="Proteomes" id="UP001139486">
    <property type="component" value="Unassembled WGS sequence"/>
</dbReference>
<keyword evidence="1" id="KW-0732">Signal</keyword>
<dbReference type="InterPro" id="IPR035940">
    <property type="entry name" value="CAP_sf"/>
</dbReference>
<dbReference type="AlphaFoldDB" id="A0A9X2HN74"/>
<evidence type="ECO:0000313" key="2">
    <source>
        <dbReference type="EMBL" id="MCP3734236.1"/>
    </source>
</evidence>
<feature type="signal peptide" evidence="1">
    <location>
        <begin position="1"/>
        <end position="38"/>
    </location>
</feature>
<name>A0A9X2HN74_9SPHN</name>
<evidence type="ECO:0000256" key="1">
    <source>
        <dbReference type="SAM" id="SignalP"/>
    </source>
</evidence>
<keyword evidence="3" id="KW-1185">Reference proteome</keyword>
<organism evidence="2 3">
    <name type="scientific">Sphingomonas liriopis</name>
    <dbReference type="NCBI Taxonomy" id="2949094"/>
    <lineage>
        <taxon>Bacteria</taxon>
        <taxon>Pseudomonadati</taxon>
        <taxon>Pseudomonadota</taxon>
        <taxon>Alphaproteobacteria</taxon>
        <taxon>Sphingomonadales</taxon>
        <taxon>Sphingomonadaceae</taxon>
        <taxon>Sphingomonas</taxon>
    </lineage>
</organism>
<feature type="chain" id="PRO_5040865666" evidence="1">
    <location>
        <begin position="39"/>
        <end position="398"/>
    </location>
</feature>
<dbReference type="EMBL" id="JAMLDY010000005">
    <property type="protein sequence ID" value="MCP3734236.1"/>
    <property type="molecule type" value="Genomic_DNA"/>
</dbReference>
<gene>
    <name evidence="2" type="ORF">M9979_05015</name>
</gene>
<sequence>MTTATRRHPSRIARLAKSTLAASALAIVTFATVAPAYAQDVRAAQKSAAGYTFDVAIPPKFLAVVTDPTKAGYNTITGPTVIGGKTYNVSSTRIAWVDDQWNNNIDNGRFAFARGNQVEGAWFQSFDKTDPGFADFVTRMKAIAERSDKWYYVTLTYLTPQGATVTSDYLPQPSPLPTELHAGENAGGLKLRQRIVQLSNVTAPGAWFPGVRVPQDIAQVRQAMLDYGNQQRLNPRFRAANDAKVATNLDLSQPTRPASVVSKEGKAEPVYAQPDMKLDDRYNNAAQWFAEALAAGKGHIHQYPAGTWTDPKGIQVTMTEAWDRAKYFGITGDLDAYEIAAPGWAAGDMPWGWMKSDTHYRWYFGVDGTYPLIGYGAAQSADGKWHYVGLADRDVPKP</sequence>
<protein>
    <submittedName>
        <fullName evidence="2">Uncharacterized protein</fullName>
    </submittedName>
</protein>
<proteinExistence type="predicted"/>
<evidence type="ECO:0000313" key="3">
    <source>
        <dbReference type="Proteomes" id="UP001139486"/>
    </source>
</evidence>
<reference evidence="2" key="1">
    <citation type="submission" date="2022-05" db="EMBL/GenBank/DDBJ databases">
        <title>Sphingomonas sp. strain RP10 Genome sequencing and assembly.</title>
        <authorList>
            <person name="Kim I."/>
        </authorList>
    </citation>
    <scope>NUCLEOTIDE SEQUENCE</scope>
    <source>
        <strain evidence="2">RP10</strain>
    </source>
</reference>
<dbReference type="RefSeq" id="WP_254288245.1">
    <property type="nucleotide sequence ID" value="NZ_JAMLDY010000005.1"/>
</dbReference>
<accession>A0A9X2HN74</accession>
<dbReference type="Gene3D" id="3.40.33.10">
    <property type="entry name" value="CAP"/>
    <property type="match status" value="1"/>
</dbReference>